<evidence type="ECO:0000313" key="2">
    <source>
        <dbReference type="Proteomes" id="UP000238442"/>
    </source>
</evidence>
<dbReference type="KEGG" id="aue:C5O00_02885"/>
<sequence length="486" mass="57357">MNTISAIISTFSSEDKREFINYLKKKNRRGDAKNITLFKLIDQGRTTNLDVKIYGKPARNSYHALCKRLQDSLIAFVAEKSFMGETSEEMQVMKLLLAGRIFFEHKQTKIAFRTLEKAEKKALENDLYSILGEIYQTKIQYAHLHPNIKYEDIRDAAIHNQELQHRELRLNMAYATIKDQLSKRNAVIETIIDETFQAHGIAIDDNLTFKSLFQLLQILSTSAQLRSDYSSVTPQVNRISIIVNRKKKQAGKHLYYHIQILKLMAVISFRNKDFTRAKDFIQMMELEMTRHERKYYRRFAPDLVLLKALNLNFTAYPTEAIAMLKAFPNPFPELQLVLIMCLFQQHEFKEARRQLQKLNHSDLFYEKKEGIIWVIQRNIIELLVLIELDQLDLVLSRINSIRKKLVPKLRRLKEDRAINFLKLVGLYYNDPSLVRTLQFREKVEESFEWKDAKKEDIFVMSFYAWLKAKMEDRPIYEVTLELVSLK</sequence>
<dbReference type="OrthoDB" id="732094at2"/>
<dbReference type="AlphaFoldDB" id="A0A2S0HU19"/>
<dbReference type="Proteomes" id="UP000238442">
    <property type="component" value="Chromosome"/>
</dbReference>
<reference evidence="1 2" key="1">
    <citation type="submission" date="2018-02" db="EMBL/GenBank/DDBJ databases">
        <title>Genomic analysis of the strain RR4-38 isolated from a seawater recirculating aquaculture system.</title>
        <authorList>
            <person name="Kim Y.-S."/>
            <person name="Jang Y.H."/>
            <person name="Kim K.-H."/>
        </authorList>
    </citation>
    <scope>NUCLEOTIDE SEQUENCE [LARGE SCALE GENOMIC DNA]</scope>
    <source>
        <strain evidence="1 2">RR4-38</strain>
    </source>
</reference>
<evidence type="ECO:0000313" key="1">
    <source>
        <dbReference type="EMBL" id="AVI50169.1"/>
    </source>
</evidence>
<name>A0A2S0HU19_9FLAO</name>
<accession>A0A2S0HU19</accession>
<proteinExistence type="predicted"/>
<gene>
    <name evidence="1" type="ORF">C5O00_02885</name>
</gene>
<keyword evidence="2" id="KW-1185">Reference proteome</keyword>
<dbReference type="RefSeq" id="WP_105214773.1">
    <property type="nucleotide sequence ID" value="NZ_CP027062.1"/>
</dbReference>
<dbReference type="EMBL" id="CP027062">
    <property type="protein sequence ID" value="AVI50169.1"/>
    <property type="molecule type" value="Genomic_DNA"/>
</dbReference>
<protein>
    <submittedName>
        <fullName evidence="1">Uncharacterized protein</fullName>
    </submittedName>
</protein>
<organism evidence="1 2">
    <name type="scientific">Pukyongia salina</name>
    <dbReference type="NCBI Taxonomy" id="2094025"/>
    <lineage>
        <taxon>Bacteria</taxon>
        <taxon>Pseudomonadati</taxon>
        <taxon>Bacteroidota</taxon>
        <taxon>Flavobacteriia</taxon>
        <taxon>Flavobacteriales</taxon>
        <taxon>Flavobacteriaceae</taxon>
        <taxon>Pukyongia</taxon>
    </lineage>
</organism>